<sequence length="465" mass="53001">MKKNKKIWPVWAAGVIAAAAIGTGIYGLQQSKHPQTNPGNMTQELSLQPSTQQAPKVLGMRKFPYPYQAMLAISSDADHETLRKFNLIHEFINTHDMTPFGYYGIGIPFADSFFMYNGSNTDKVIDYGDVRKPHELSWFKGTSNQPYAASILNYYIHVGWIDTLHSWGDFTMKDPFETRFSPELAAQAIQALKANGDYLTVWTDHGNQSNVDDMGDFGLTRFYRYQQGANPWSPYYHADMTIPYGVRFIWADGANDHFGMSSMIYPMRLPNGDKVWGFWRYTSNGWNRYGQPEWNWTVGDLSEQITRQKLEWLEQHHDYSIIAQHLEALNTKLPLPPNAIDALWLLAGQYDQKKLLIATTSQLLNYNVVQQYVRYHVTYGDGKAYIHIDGVVDPVDGSYMPTLADIRGLTFYTTNPNNTVIELGNLPVPDSLIVRNPSDGHAPSIGIRWFTWSTKNYAINSKSVY</sequence>
<evidence type="ECO:0000313" key="3">
    <source>
        <dbReference type="Proteomes" id="UP000184016"/>
    </source>
</evidence>
<evidence type="ECO:0000256" key="1">
    <source>
        <dbReference type="SAM" id="Phobius"/>
    </source>
</evidence>
<reference evidence="3" key="1">
    <citation type="submission" date="2016-11" db="EMBL/GenBank/DDBJ databases">
        <authorList>
            <person name="Varghese N."/>
            <person name="Submissions S."/>
        </authorList>
    </citation>
    <scope>NUCLEOTIDE SEQUENCE [LARGE SCALE GENOMIC DNA]</scope>
    <source>
        <strain evidence="3">USBA-503</strain>
    </source>
</reference>
<keyword evidence="1" id="KW-0472">Membrane</keyword>
<keyword evidence="1" id="KW-1133">Transmembrane helix</keyword>
<protein>
    <submittedName>
        <fullName evidence="2">Uncharacterized protein</fullName>
    </submittedName>
</protein>
<organism evidence="2 3">
    <name type="scientific">Alicyclobacillus tolerans</name>
    <dbReference type="NCBI Taxonomy" id="90970"/>
    <lineage>
        <taxon>Bacteria</taxon>
        <taxon>Bacillati</taxon>
        <taxon>Bacillota</taxon>
        <taxon>Bacilli</taxon>
        <taxon>Bacillales</taxon>
        <taxon>Alicyclobacillaceae</taxon>
        <taxon>Alicyclobacillus</taxon>
    </lineage>
</organism>
<dbReference type="EMBL" id="FRAF01000005">
    <property type="protein sequence ID" value="SHJ88957.1"/>
    <property type="molecule type" value="Genomic_DNA"/>
</dbReference>
<proteinExistence type="predicted"/>
<name>A0A1M6MZK8_9BACL</name>
<feature type="transmembrane region" description="Helical" evidence="1">
    <location>
        <begin position="7"/>
        <end position="28"/>
    </location>
</feature>
<dbReference type="RefSeq" id="WP_242650242.1">
    <property type="nucleotide sequence ID" value="NZ_FRAF01000005.1"/>
</dbReference>
<dbReference type="STRING" id="1830138.SAMN05443507_10526"/>
<dbReference type="Proteomes" id="UP000184016">
    <property type="component" value="Unassembled WGS sequence"/>
</dbReference>
<gene>
    <name evidence="2" type="ORF">SAMN05443507_10526</name>
</gene>
<keyword evidence="3" id="KW-1185">Reference proteome</keyword>
<dbReference type="AlphaFoldDB" id="A0A1M6MZK8"/>
<accession>A0A1M6MZK8</accession>
<keyword evidence="1" id="KW-0812">Transmembrane</keyword>
<evidence type="ECO:0000313" key="2">
    <source>
        <dbReference type="EMBL" id="SHJ88957.1"/>
    </source>
</evidence>